<comment type="caution">
    <text evidence="2">The sequence shown here is derived from an EMBL/GenBank/DDBJ whole genome shotgun (WGS) entry which is preliminary data.</text>
</comment>
<accession>A0A5J9UP12</accession>
<name>A0A5J9UP12_9POAL</name>
<dbReference type="EMBL" id="RWGY01000013">
    <property type="protein sequence ID" value="TVU25154.1"/>
    <property type="molecule type" value="Genomic_DNA"/>
</dbReference>
<dbReference type="Gramene" id="TVU25154">
    <property type="protein sequence ID" value="TVU25154"/>
    <property type="gene ID" value="EJB05_27638"/>
</dbReference>
<evidence type="ECO:0000259" key="1">
    <source>
        <dbReference type="Pfam" id="PF03478"/>
    </source>
</evidence>
<dbReference type="Pfam" id="PF03478">
    <property type="entry name" value="Beta-prop_KIB1-4"/>
    <property type="match status" value="1"/>
</dbReference>
<feature type="non-terminal residue" evidence="2">
    <location>
        <position position="1"/>
    </location>
</feature>
<keyword evidence="3" id="KW-1185">Reference proteome</keyword>
<evidence type="ECO:0000313" key="3">
    <source>
        <dbReference type="Proteomes" id="UP000324897"/>
    </source>
</evidence>
<protein>
    <recommendedName>
        <fullName evidence="1">KIB1-4 beta-propeller domain-containing protein</fullName>
    </recommendedName>
</protein>
<sequence>MDSGTASAGIQDAPLPACVPLGRGSKTPRCSAAAAAAQARCSTKCPLTLEVPTFNAESKPQHLSWADLLPDILGVVSGRLPRVEDRARMRLVCRSWHASSRLHRRPPPPPPLPLLVLSNFLFSSFGADGALTGTRRVPLPAGELASGDVRCVGSFEGWLVAAQLQPNANCLSGDIGCFLMNFFSWEIIHLPPPPPDTPLAEACSRSLPVINGSGAVDCTVHAKCLMSFHKVILSSSPDSASSCVVAAFSFHMLTPKLALWRPGMTSWCVCDGSCITAFSDIAFYQGKLYMFSMLDLDIFSFEISEDDSGLIVSRIEHCVMEKLPKPNGTYIRRSKIVEWHGKLLLVVPFFTGAECWQNIRKIGVFEVDLSPNPARFIEINSLDGDCIFISPCSSKPFCVSQYDGGEDDLLYFIDSCIFPRRNAPHYDKFVYSMKDGTVVPFAAAISEKNLQVPDGRPMYPTWLFPSE</sequence>
<dbReference type="PANTHER" id="PTHR33110">
    <property type="entry name" value="F-BOX/KELCH-REPEAT PROTEIN-RELATED"/>
    <property type="match status" value="1"/>
</dbReference>
<reference evidence="2 3" key="1">
    <citation type="journal article" date="2019" name="Sci. Rep.">
        <title>A high-quality genome of Eragrostis curvula grass provides insights into Poaceae evolution and supports new strategies to enhance forage quality.</title>
        <authorList>
            <person name="Carballo J."/>
            <person name="Santos B.A.C.M."/>
            <person name="Zappacosta D."/>
            <person name="Garbus I."/>
            <person name="Selva J.P."/>
            <person name="Gallo C.A."/>
            <person name="Diaz A."/>
            <person name="Albertini E."/>
            <person name="Caccamo M."/>
            <person name="Echenique V."/>
        </authorList>
    </citation>
    <scope>NUCLEOTIDE SEQUENCE [LARGE SCALE GENOMIC DNA]</scope>
    <source>
        <strain evidence="3">cv. Victoria</strain>
        <tissue evidence="2">Leaf</tissue>
    </source>
</reference>
<dbReference type="Proteomes" id="UP000324897">
    <property type="component" value="Chromosome 2"/>
</dbReference>
<dbReference type="AlphaFoldDB" id="A0A5J9UP12"/>
<feature type="domain" description="KIB1-4 beta-propeller" evidence="1">
    <location>
        <begin position="134"/>
        <end position="431"/>
    </location>
</feature>
<gene>
    <name evidence="2" type="ORF">EJB05_27638</name>
</gene>
<dbReference type="PANTHER" id="PTHR33110:SF61">
    <property type="entry name" value="EXPRESSED PROTEIN"/>
    <property type="match status" value="1"/>
</dbReference>
<dbReference type="InterPro" id="IPR005174">
    <property type="entry name" value="KIB1-4_b-propeller"/>
</dbReference>
<evidence type="ECO:0000313" key="2">
    <source>
        <dbReference type="EMBL" id="TVU25154.1"/>
    </source>
</evidence>
<dbReference type="OrthoDB" id="642536at2759"/>
<proteinExistence type="predicted"/>
<organism evidence="2 3">
    <name type="scientific">Eragrostis curvula</name>
    <name type="common">weeping love grass</name>
    <dbReference type="NCBI Taxonomy" id="38414"/>
    <lineage>
        <taxon>Eukaryota</taxon>
        <taxon>Viridiplantae</taxon>
        <taxon>Streptophyta</taxon>
        <taxon>Embryophyta</taxon>
        <taxon>Tracheophyta</taxon>
        <taxon>Spermatophyta</taxon>
        <taxon>Magnoliopsida</taxon>
        <taxon>Liliopsida</taxon>
        <taxon>Poales</taxon>
        <taxon>Poaceae</taxon>
        <taxon>PACMAD clade</taxon>
        <taxon>Chloridoideae</taxon>
        <taxon>Eragrostideae</taxon>
        <taxon>Eragrostidinae</taxon>
        <taxon>Eragrostis</taxon>
    </lineage>
</organism>
<dbReference type="Gene3D" id="1.20.1280.50">
    <property type="match status" value="1"/>
</dbReference>